<name>A0AAV2IM35_LYMST</name>
<feature type="compositionally biased region" description="Low complexity" evidence="1">
    <location>
        <begin position="95"/>
        <end position="107"/>
    </location>
</feature>
<organism evidence="2 3">
    <name type="scientific">Lymnaea stagnalis</name>
    <name type="common">Great pond snail</name>
    <name type="synonym">Helix stagnalis</name>
    <dbReference type="NCBI Taxonomy" id="6523"/>
    <lineage>
        <taxon>Eukaryota</taxon>
        <taxon>Metazoa</taxon>
        <taxon>Spiralia</taxon>
        <taxon>Lophotrochozoa</taxon>
        <taxon>Mollusca</taxon>
        <taxon>Gastropoda</taxon>
        <taxon>Heterobranchia</taxon>
        <taxon>Euthyneura</taxon>
        <taxon>Panpulmonata</taxon>
        <taxon>Hygrophila</taxon>
        <taxon>Lymnaeoidea</taxon>
        <taxon>Lymnaeidae</taxon>
        <taxon>Lymnaea</taxon>
    </lineage>
</organism>
<evidence type="ECO:0000313" key="3">
    <source>
        <dbReference type="Proteomes" id="UP001497497"/>
    </source>
</evidence>
<gene>
    <name evidence="2" type="ORF">GSLYS_00019641001</name>
</gene>
<protein>
    <submittedName>
        <fullName evidence="2">Uncharacterized protein</fullName>
    </submittedName>
</protein>
<dbReference type="AlphaFoldDB" id="A0AAV2IM35"/>
<evidence type="ECO:0000313" key="2">
    <source>
        <dbReference type="EMBL" id="CAL1546264.1"/>
    </source>
</evidence>
<accession>A0AAV2IM35</accession>
<feature type="compositionally biased region" description="Polar residues" evidence="1">
    <location>
        <begin position="112"/>
        <end position="121"/>
    </location>
</feature>
<feature type="non-terminal residue" evidence="2">
    <location>
        <position position="143"/>
    </location>
</feature>
<dbReference type="EMBL" id="CAXITT010000792">
    <property type="protein sequence ID" value="CAL1546264.1"/>
    <property type="molecule type" value="Genomic_DNA"/>
</dbReference>
<feature type="non-terminal residue" evidence="2">
    <location>
        <position position="1"/>
    </location>
</feature>
<reference evidence="2 3" key="1">
    <citation type="submission" date="2024-04" db="EMBL/GenBank/DDBJ databases">
        <authorList>
            <consortium name="Genoscope - CEA"/>
            <person name="William W."/>
        </authorList>
    </citation>
    <scope>NUCLEOTIDE SEQUENCE [LARGE SCALE GENOMIC DNA]</scope>
</reference>
<sequence>VSQVDEKSSEDIIMDEDIERATWNEQDDIVGFGADDNCTTHLDETSGDDSVFDDIRNQQSKDELISFVDSMQSSERGDHSPCISKDILFQTKISVGSGDSSRGSISRESMKVNLSQDSSTLDQPDDLSASAPPSQSQPEPVVR</sequence>
<feature type="region of interest" description="Disordered" evidence="1">
    <location>
        <begin position="95"/>
        <end position="143"/>
    </location>
</feature>
<evidence type="ECO:0000256" key="1">
    <source>
        <dbReference type="SAM" id="MobiDB-lite"/>
    </source>
</evidence>
<comment type="caution">
    <text evidence="2">The sequence shown here is derived from an EMBL/GenBank/DDBJ whole genome shotgun (WGS) entry which is preliminary data.</text>
</comment>
<feature type="compositionally biased region" description="Low complexity" evidence="1">
    <location>
        <begin position="126"/>
        <end position="143"/>
    </location>
</feature>
<proteinExistence type="predicted"/>
<keyword evidence="3" id="KW-1185">Reference proteome</keyword>
<dbReference type="Proteomes" id="UP001497497">
    <property type="component" value="Unassembled WGS sequence"/>
</dbReference>